<dbReference type="Pfam" id="PF02769">
    <property type="entry name" value="AIRS_C"/>
    <property type="match status" value="1"/>
</dbReference>
<dbReference type="InterPro" id="IPR006283">
    <property type="entry name" value="ThiL-like"/>
</dbReference>
<feature type="binding site" evidence="1">
    <location>
        <position position="80"/>
    </location>
    <ligand>
        <name>substrate</name>
    </ligand>
</feature>
<feature type="binding site" evidence="1">
    <location>
        <position position="250"/>
    </location>
    <ligand>
        <name>Mg(2+)</name>
        <dbReference type="ChEBI" id="CHEBI:18420"/>
        <label>5</label>
    </ligand>
</feature>
<comment type="function">
    <text evidence="1">Catalyzes the ATP-dependent phosphorylation of thiamine-monophosphate (TMP) to form thiamine-pyrophosphate (TPP), the active form of vitamin B1.</text>
</comment>
<dbReference type="NCBIfam" id="TIGR01379">
    <property type="entry name" value="thiL"/>
    <property type="match status" value="1"/>
</dbReference>
<feature type="binding site" evidence="1">
    <location>
        <position position="150"/>
    </location>
    <ligand>
        <name>Mg(2+)</name>
        <dbReference type="ChEBI" id="CHEBI:18420"/>
        <label>1</label>
    </ligand>
</feature>
<dbReference type="HAMAP" id="MF_02128">
    <property type="entry name" value="TMP_kinase"/>
    <property type="match status" value="1"/>
</dbReference>
<dbReference type="UniPathway" id="UPA00060">
    <property type="reaction ID" value="UER00142"/>
</dbReference>
<feature type="binding site" evidence="1">
    <location>
        <position position="355"/>
    </location>
    <ligand>
        <name>substrate</name>
    </ligand>
</feature>
<comment type="similarity">
    <text evidence="1">Belongs to the thiamine-monophosphate kinase family.</text>
</comment>
<dbReference type="GO" id="GO:0000287">
    <property type="term" value="F:magnesium ion binding"/>
    <property type="evidence" value="ECO:0007669"/>
    <property type="project" value="UniProtKB-UniRule"/>
</dbReference>
<protein>
    <recommendedName>
        <fullName evidence="1">Thiamine-monophosphate kinase</fullName>
        <shortName evidence="1">TMP kinase</shortName>
        <shortName evidence="1">Thiamine-phosphate kinase</shortName>
        <ecNumber evidence="1">2.7.4.16</ecNumber>
    </recommendedName>
</protein>
<accession>A0A1Y0IPR1</accession>
<dbReference type="Proteomes" id="UP000195437">
    <property type="component" value="Chromosome"/>
</dbReference>
<keyword evidence="1 4" id="KW-0418">Kinase</keyword>
<feature type="binding site" evidence="1">
    <location>
        <begin position="149"/>
        <end position="150"/>
    </location>
    <ligand>
        <name>ATP</name>
        <dbReference type="ChEBI" id="CHEBI:30616"/>
    </ligand>
</feature>
<dbReference type="InterPro" id="IPR036921">
    <property type="entry name" value="PurM-like_N_sf"/>
</dbReference>
<feature type="binding site" evidence="1">
    <location>
        <position position="102"/>
    </location>
    <ligand>
        <name>Mg(2+)</name>
        <dbReference type="ChEBI" id="CHEBI:18420"/>
        <label>2</label>
    </ligand>
</feature>
<evidence type="ECO:0000256" key="1">
    <source>
        <dbReference type="HAMAP-Rule" id="MF_02128"/>
    </source>
</evidence>
<feature type="binding site" evidence="1">
    <location>
        <position position="56"/>
    </location>
    <ligand>
        <name>Mg(2+)</name>
        <dbReference type="ChEBI" id="CHEBI:18420"/>
        <label>4</label>
    </ligand>
</feature>
<comment type="miscellaneous">
    <text evidence="1">Reaction mechanism of ThiL seems to utilize a direct, inline transfer of the gamma-phosphate of ATP to TMP rather than a phosphorylated enzyme intermediate.</text>
</comment>
<evidence type="ECO:0000259" key="2">
    <source>
        <dbReference type="Pfam" id="PF00586"/>
    </source>
</evidence>
<comment type="catalytic activity">
    <reaction evidence="1">
        <text>thiamine phosphate + ATP = thiamine diphosphate + ADP</text>
        <dbReference type="Rhea" id="RHEA:15913"/>
        <dbReference type="ChEBI" id="CHEBI:30616"/>
        <dbReference type="ChEBI" id="CHEBI:37575"/>
        <dbReference type="ChEBI" id="CHEBI:58937"/>
        <dbReference type="ChEBI" id="CHEBI:456216"/>
        <dbReference type="EC" id="2.7.4.16"/>
    </reaction>
</comment>
<feature type="binding site" evidence="1">
    <location>
        <position position="300"/>
    </location>
    <ligand>
        <name>substrate</name>
    </ligand>
</feature>
<dbReference type="SUPFAM" id="SSF55326">
    <property type="entry name" value="PurM N-terminal domain-like"/>
    <property type="match status" value="1"/>
</dbReference>
<name>A0A1Y0IPR1_9BACL</name>
<feature type="domain" description="PurM-like N-terminal" evidence="2">
    <location>
        <begin position="54"/>
        <end position="168"/>
    </location>
</feature>
<feature type="binding site" evidence="1">
    <location>
        <position position="132"/>
    </location>
    <ligand>
        <name>ATP</name>
        <dbReference type="ChEBI" id="CHEBI:30616"/>
    </ligand>
</feature>
<dbReference type="EC" id="2.7.4.16" evidence="1"/>
<gene>
    <name evidence="1" type="primary">thiL</name>
    <name evidence="4" type="ORF">CBW65_10335</name>
</gene>
<dbReference type="CDD" id="cd02194">
    <property type="entry name" value="ThiL"/>
    <property type="match status" value="1"/>
</dbReference>
<evidence type="ECO:0000259" key="3">
    <source>
        <dbReference type="Pfam" id="PF02769"/>
    </source>
</evidence>
<dbReference type="PANTHER" id="PTHR30270">
    <property type="entry name" value="THIAMINE-MONOPHOSPHATE KINASE"/>
    <property type="match status" value="1"/>
</dbReference>
<dbReference type="Pfam" id="PF00586">
    <property type="entry name" value="AIRS"/>
    <property type="match status" value="1"/>
</dbReference>
<feature type="binding site" evidence="1">
    <location>
        <position position="56"/>
    </location>
    <ligand>
        <name>Mg(2+)</name>
        <dbReference type="ChEBI" id="CHEBI:18420"/>
        <label>3</label>
    </ligand>
</feature>
<keyword evidence="1" id="KW-0784">Thiamine biosynthesis</keyword>
<keyword evidence="5" id="KW-1185">Reference proteome</keyword>
<evidence type="ECO:0000313" key="5">
    <source>
        <dbReference type="Proteomes" id="UP000195437"/>
    </source>
</evidence>
<dbReference type="SUPFAM" id="SSF56042">
    <property type="entry name" value="PurM C-terminal domain-like"/>
    <property type="match status" value="1"/>
</dbReference>
<dbReference type="Gene3D" id="3.30.1330.10">
    <property type="entry name" value="PurM-like, N-terminal domain"/>
    <property type="match status" value="1"/>
</dbReference>
<feature type="binding site" evidence="1">
    <location>
        <position position="102"/>
    </location>
    <ligand>
        <name>Mg(2+)</name>
        <dbReference type="ChEBI" id="CHEBI:18420"/>
        <label>4</label>
    </ligand>
</feature>
<dbReference type="Gene3D" id="3.90.650.10">
    <property type="entry name" value="PurM-like C-terminal domain"/>
    <property type="match status" value="1"/>
</dbReference>
<dbReference type="EMBL" id="CP021434">
    <property type="protein sequence ID" value="ARU61353.1"/>
    <property type="molecule type" value="Genomic_DNA"/>
</dbReference>
<proteinExistence type="inferred from homology"/>
<organism evidence="4 5">
    <name type="scientific">Tumebacillus avium</name>
    <dbReference type="NCBI Taxonomy" id="1903704"/>
    <lineage>
        <taxon>Bacteria</taxon>
        <taxon>Bacillati</taxon>
        <taxon>Bacillota</taxon>
        <taxon>Bacilli</taxon>
        <taxon>Bacillales</taxon>
        <taxon>Alicyclobacillaceae</taxon>
        <taxon>Tumebacillus</taxon>
    </lineage>
</organism>
<feature type="binding site" evidence="1">
    <location>
        <position position="176"/>
    </location>
    <ligand>
        <name>ATP</name>
        <dbReference type="ChEBI" id="CHEBI:30616"/>
    </ligand>
</feature>
<dbReference type="PANTHER" id="PTHR30270:SF0">
    <property type="entry name" value="THIAMINE-MONOPHOSPHATE KINASE"/>
    <property type="match status" value="1"/>
</dbReference>
<dbReference type="InterPro" id="IPR010918">
    <property type="entry name" value="PurM-like_C_dom"/>
</dbReference>
<dbReference type="GO" id="GO:0009228">
    <property type="term" value="P:thiamine biosynthetic process"/>
    <property type="evidence" value="ECO:0007669"/>
    <property type="project" value="UniProtKB-KW"/>
</dbReference>
<feature type="binding site" evidence="1">
    <location>
        <position position="71"/>
    </location>
    <ligand>
        <name>Mg(2+)</name>
        <dbReference type="ChEBI" id="CHEBI:18420"/>
        <label>4</label>
    </ligand>
</feature>
<dbReference type="PIRSF" id="PIRSF005303">
    <property type="entry name" value="Thiam_monoph_kin"/>
    <property type="match status" value="1"/>
</dbReference>
<dbReference type="GO" id="GO:0009030">
    <property type="term" value="F:thiamine-phosphate kinase activity"/>
    <property type="evidence" value="ECO:0007669"/>
    <property type="project" value="UniProtKB-UniRule"/>
</dbReference>
<keyword evidence="1" id="KW-0479">Metal-binding</keyword>
<dbReference type="KEGG" id="tum:CBW65_10335"/>
<feature type="binding site" evidence="1">
    <location>
        <position position="249"/>
    </location>
    <ligand>
        <name>ATP</name>
        <dbReference type="ChEBI" id="CHEBI:30616"/>
    </ligand>
</feature>
<keyword evidence="1" id="KW-0067">ATP-binding</keyword>
<keyword evidence="1" id="KW-0547">Nucleotide-binding</keyword>
<feature type="binding site" evidence="1">
    <location>
        <position position="73"/>
    </location>
    <ligand>
        <name>Mg(2+)</name>
        <dbReference type="ChEBI" id="CHEBI:18420"/>
        <label>2</label>
    </ligand>
</feature>
<dbReference type="InterPro" id="IPR036676">
    <property type="entry name" value="PurM-like_C_sf"/>
</dbReference>
<dbReference type="InterPro" id="IPR016188">
    <property type="entry name" value="PurM-like_N"/>
</dbReference>
<feature type="binding site" evidence="1">
    <location>
        <position position="73"/>
    </location>
    <ligand>
        <name>Mg(2+)</name>
        <dbReference type="ChEBI" id="CHEBI:18420"/>
        <label>1</label>
    </ligand>
</feature>
<feature type="binding site" evidence="1">
    <location>
        <position position="72"/>
    </location>
    <ligand>
        <name>Mg(2+)</name>
        <dbReference type="ChEBI" id="CHEBI:18420"/>
        <label>1</label>
    </ligand>
</feature>
<dbReference type="GO" id="GO:0005524">
    <property type="term" value="F:ATP binding"/>
    <property type="evidence" value="ECO:0007669"/>
    <property type="project" value="UniProtKB-UniRule"/>
</dbReference>
<comment type="pathway">
    <text evidence="1">Cofactor biosynthesis; thiamine diphosphate biosynthesis; thiamine diphosphate from thiamine phosphate: step 1/1.</text>
</comment>
<feature type="binding site" evidence="1">
    <location>
        <position position="102"/>
    </location>
    <ligand>
        <name>Mg(2+)</name>
        <dbReference type="ChEBI" id="CHEBI:18420"/>
        <label>3</label>
    </ligand>
</feature>
<dbReference type="AlphaFoldDB" id="A0A1Y0IPR1"/>
<keyword evidence="1" id="KW-0460">Magnesium</keyword>
<evidence type="ECO:0000313" key="4">
    <source>
        <dbReference type="EMBL" id="ARU61353.1"/>
    </source>
</evidence>
<dbReference type="GO" id="GO:0009229">
    <property type="term" value="P:thiamine diphosphate biosynthetic process"/>
    <property type="evidence" value="ECO:0007669"/>
    <property type="project" value="UniProtKB-UniRule"/>
</dbReference>
<keyword evidence="1" id="KW-0808">Transferase</keyword>
<reference evidence="5" key="1">
    <citation type="submission" date="2017-05" db="EMBL/GenBank/DDBJ databases">
        <authorList>
            <person name="Sung H."/>
        </authorList>
    </citation>
    <scope>NUCLEOTIDE SEQUENCE [LARGE SCALE GENOMIC DNA]</scope>
    <source>
        <strain evidence="5">AR23208</strain>
    </source>
</reference>
<sequence length="360" mass="37923">MGILCLLRPSGIIRNMQNKGGVTMRIHELGEFGLIDRLAARLGEPDESVVVGIGDDAAVVQYAPDMQVVTTTDMLVEGVHFRRDTIDDRSLGYKSLAVSISDIAAMGGRAKHAVLSLAIPVDLDVERLDELYIGVQEICTEYGTHVVGGDVVKTSGPFVISVTVLGVVEAGKALLRSGARPGDLIYLTGTVGGSAAGLDLLEQGQGLAATLSEQQKADLLRFHQRPAPQVPGGRILLQSGGCTSANDVSDGVASELNEISKMSGVQLVVEAGKLPIHDSVRAYAALRGQDPLQWALFGGEDYQLIGTLDPAKRAEIEADFAKAGLALTIIGHAEAGAGVVLLQDGTRRELRPKGFNHFGS</sequence>
<feature type="binding site" evidence="1">
    <location>
        <position position="247"/>
    </location>
    <ligand>
        <name>Mg(2+)</name>
        <dbReference type="ChEBI" id="CHEBI:18420"/>
        <label>3</label>
    </ligand>
</feature>
<feature type="domain" description="PurM-like C-terminal" evidence="3">
    <location>
        <begin position="180"/>
        <end position="340"/>
    </location>
</feature>